<organism evidence="3 4">
    <name type="scientific">Alkalihalobacterium chitinilyticum</name>
    <dbReference type="NCBI Taxonomy" id="2980103"/>
    <lineage>
        <taxon>Bacteria</taxon>
        <taxon>Bacillati</taxon>
        <taxon>Bacillota</taxon>
        <taxon>Bacilli</taxon>
        <taxon>Bacillales</taxon>
        <taxon>Bacillaceae</taxon>
        <taxon>Alkalihalobacterium</taxon>
    </lineage>
</organism>
<sequence length="251" mass="27245">MENRDLEKDKLNTDKEQDRNEATTTSEPETTTRVDGDGGAVQRPAPETGSKDEVEGETKVYEADVLAASERSSDEAEETKVFSGADQSPAEKSTEDAVDGGENKEETEEASDTKVYSSAGPSDPSSEAEGTVDLSQDTIVTKGPLTRAAVQSRSGEVAVQADANEEEKAGATTDEEEKDTREKRNKKKRKKRERIRLIPIWLRIVIVILLCGLSLVAGLMFGYGVVGNGTPTDILQRETWEHIVNIISGAE</sequence>
<proteinExistence type="predicted"/>
<accession>A0ABT5VJW2</accession>
<feature type="transmembrane region" description="Helical" evidence="2">
    <location>
        <begin position="200"/>
        <end position="223"/>
    </location>
</feature>
<feature type="compositionally biased region" description="Polar residues" evidence="1">
    <location>
        <begin position="114"/>
        <end position="125"/>
    </location>
</feature>
<dbReference type="InterPro" id="IPR024596">
    <property type="entry name" value="RNApol_su_b/EpuA"/>
</dbReference>
<keyword evidence="2" id="KW-1133">Transmembrane helix</keyword>
<dbReference type="Pfam" id="PF11772">
    <property type="entry name" value="EpuA"/>
    <property type="match status" value="1"/>
</dbReference>
<dbReference type="Proteomes" id="UP001148125">
    <property type="component" value="Unassembled WGS sequence"/>
</dbReference>
<reference evidence="3" key="1">
    <citation type="submission" date="2024-05" db="EMBL/GenBank/DDBJ databases">
        <title>Alkalihalobacillus sp. strain MEB203 novel alkaliphilic bacterium from Lonar Lake, India.</title>
        <authorList>
            <person name="Joshi A."/>
            <person name="Thite S."/>
            <person name="Mengade P."/>
        </authorList>
    </citation>
    <scope>NUCLEOTIDE SEQUENCE</scope>
    <source>
        <strain evidence="3">MEB 203</strain>
    </source>
</reference>
<dbReference type="EMBL" id="JAOTPO010000010">
    <property type="protein sequence ID" value="MDE5414733.1"/>
    <property type="molecule type" value="Genomic_DNA"/>
</dbReference>
<comment type="caution">
    <text evidence="3">The sequence shown here is derived from an EMBL/GenBank/DDBJ whole genome shotgun (WGS) entry which is preliminary data.</text>
</comment>
<evidence type="ECO:0000313" key="4">
    <source>
        <dbReference type="Proteomes" id="UP001148125"/>
    </source>
</evidence>
<dbReference type="GO" id="GO:0000428">
    <property type="term" value="C:DNA-directed RNA polymerase complex"/>
    <property type="evidence" value="ECO:0007669"/>
    <property type="project" value="UniProtKB-KW"/>
</dbReference>
<keyword evidence="2" id="KW-0472">Membrane</keyword>
<keyword evidence="3" id="KW-0804">Transcription</keyword>
<name>A0ABT5VJW2_9BACI</name>
<protein>
    <submittedName>
        <fullName evidence="3">DNA-directed RNA polymerase subunit beta</fullName>
    </submittedName>
</protein>
<dbReference type="RefSeq" id="WP_275119337.1">
    <property type="nucleotide sequence ID" value="NZ_JAOTPO010000010.1"/>
</dbReference>
<gene>
    <name evidence="3" type="ORF">N7Z68_15240</name>
</gene>
<keyword evidence="2" id="KW-0812">Transmembrane</keyword>
<feature type="compositionally biased region" description="Basic and acidic residues" evidence="1">
    <location>
        <begin position="49"/>
        <end position="62"/>
    </location>
</feature>
<feature type="region of interest" description="Disordered" evidence="1">
    <location>
        <begin position="1"/>
        <end position="189"/>
    </location>
</feature>
<evidence type="ECO:0000256" key="2">
    <source>
        <dbReference type="SAM" id="Phobius"/>
    </source>
</evidence>
<evidence type="ECO:0000256" key="1">
    <source>
        <dbReference type="SAM" id="MobiDB-lite"/>
    </source>
</evidence>
<keyword evidence="4" id="KW-1185">Reference proteome</keyword>
<keyword evidence="3" id="KW-0240">DNA-directed RNA polymerase</keyword>
<feature type="compositionally biased region" description="Basic and acidic residues" evidence="1">
    <location>
        <begin position="71"/>
        <end position="80"/>
    </location>
</feature>
<feature type="compositionally biased region" description="Basic and acidic residues" evidence="1">
    <location>
        <begin position="1"/>
        <end position="21"/>
    </location>
</feature>
<evidence type="ECO:0000313" key="3">
    <source>
        <dbReference type="EMBL" id="MDE5414733.1"/>
    </source>
</evidence>